<dbReference type="AlphaFoldDB" id="A0A8X7BA02"/>
<feature type="region of interest" description="Disordered" evidence="1">
    <location>
        <begin position="60"/>
        <end position="99"/>
    </location>
</feature>
<dbReference type="EMBL" id="BMAU01021369">
    <property type="protein sequence ID" value="GFY24660.1"/>
    <property type="molecule type" value="Genomic_DNA"/>
</dbReference>
<organism evidence="2 3">
    <name type="scientific">Trichonephila clavipes</name>
    <name type="common">Golden silk orbweaver</name>
    <name type="synonym">Nephila clavipes</name>
    <dbReference type="NCBI Taxonomy" id="2585209"/>
    <lineage>
        <taxon>Eukaryota</taxon>
        <taxon>Metazoa</taxon>
        <taxon>Ecdysozoa</taxon>
        <taxon>Arthropoda</taxon>
        <taxon>Chelicerata</taxon>
        <taxon>Arachnida</taxon>
        <taxon>Araneae</taxon>
        <taxon>Araneomorphae</taxon>
        <taxon>Entelegynae</taxon>
        <taxon>Araneoidea</taxon>
        <taxon>Nephilidae</taxon>
        <taxon>Trichonephila</taxon>
    </lineage>
</organism>
<accession>A0A8X7BA02</accession>
<sequence length="99" mass="10845">MCLLSPPLKENSSAKGVYVPTPGRGIAPIKYRGVSLDFPALKNAIDRCAVTLRWSRTNQRKLSGQGKESALAFGSEEDAKYNGMHPDLETLGHRETETN</sequence>
<name>A0A8X7BA02_TRICX</name>
<proteinExistence type="predicted"/>
<evidence type="ECO:0000256" key="1">
    <source>
        <dbReference type="SAM" id="MobiDB-lite"/>
    </source>
</evidence>
<gene>
    <name evidence="2" type="ORF">TNCV_1017061</name>
</gene>
<evidence type="ECO:0000313" key="2">
    <source>
        <dbReference type="EMBL" id="GFY24660.1"/>
    </source>
</evidence>
<reference evidence="2" key="1">
    <citation type="submission" date="2020-08" db="EMBL/GenBank/DDBJ databases">
        <title>Multicomponent nature underlies the extraordinary mechanical properties of spider dragline silk.</title>
        <authorList>
            <person name="Kono N."/>
            <person name="Nakamura H."/>
            <person name="Mori M."/>
            <person name="Yoshida Y."/>
            <person name="Ohtoshi R."/>
            <person name="Malay A.D."/>
            <person name="Moran D.A.P."/>
            <person name="Tomita M."/>
            <person name="Numata K."/>
            <person name="Arakawa K."/>
        </authorList>
    </citation>
    <scope>NUCLEOTIDE SEQUENCE</scope>
</reference>
<dbReference type="Proteomes" id="UP000887159">
    <property type="component" value="Unassembled WGS sequence"/>
</dbReference>
<keyword evidence="3" id="KW-1185">Reference proteome</keyword>
<protein>
    <submittedName>
        <fullName evidence="2">Uncharacterized protein</fullName>
    </submittedName>
</protein>
<feature type="compositionally biased region" description="Basic and acidic residues" evidence="1">
    <location>
        <begin position="86"/>
        <end position="99"/>
    </location>
</feature>
<evidence type="ECO:0000313" key="3">
    <source>
        <dbReference type="Proteomes" id="UP000887159"/>
    </source>
</evidence>
<comment type="caution">
    <text evidence="2">The sequence shown here is derived from an EMBL/GenBank/DDBJ whole genome shotgun (WGS) entry which is preliminary data.</text>
</comment>